<evidence type="ECO:0000259" key="3">
    <source>
        <dbReference type="Pfam" id="PF00296"/>
    </source>
</evidence>
<name>A0A1C5K5B0_9ACTN</name>
<dbReference type="RefSeq" id="WP_157746625.1">
    <property type="nucleotide sequence ID" value="NZ_LT607754.1"/>
</dbReference>
<dbReference type="GO" id="GO:0016705">
    <property type="term" value="F:oxidoreductase activity, acting on paired donors, with incorporation or reduction of molecular oxygen"/>
    <property type="evidence" value="ECO:0007669"/>
    <property type="project" value="InterPro"/>
</dbReference>
<dbReference type="OrthoDB" id="7903015at2"/>
<dbReference type="Pfam" id="PF00296">
    <property type="entry name" value="Bac_luciferase"/>
    <property type="match status" value="1"/>
</dbReference>
<gene>
    <name evidence="4" type="ORF">GA0070613_6423</name>
</gene>
<dbReference type="InterPro" id="IPR050766">
    <property type="entry name" value="Bact_Lucif_Oxidored"/>
</dbReference>
<dbReference type="PANTHER" id="PTHR30137:SF8">
    <property type="entry name" value="BLR5498 PROTEIN"/>
    <property type="match status" value="1"/>
</dbReference>
<evidence type="ECO:0000313" key="5">
    <source>
        <dbReference type="Proteomes" id="UP000198221"/>
    </source>
</evidence>
<dbReference type="InterPro" id="IPR011251">
    <property type="entry name" value="Luciferase-like_dom"/>
</dbReference>
<organism evidence="4 5">
    <name type="scientific">Micromonospora inositola</name>
    <dbReference type="NCBI Taxonomy" id="47865"/>
    <lineage>
        <taxon>Bacteria</taxon>
        <taxon>Bacillati</taxon>
        <taxon>Actinomycetota</taxon>
        <taxon>Actinomycetes</taxon>
        <taxon>Micromonosporales</taxon>
        <taxon>Micromonosporaceae</taxon>
        <taxon>Micromonospora</taxon>
    </lineage>
</organism>
<keyword evidence="1" id="KW-0560">Oxidoreductase</keyword>
<dbReference type="Proteomes" id="UP000198221">
    <property type="component" value="Chromosome I"/>
</dbReference>
<dbReference type="SUPFAM" id="SSF51679">
    <property type="entry name" value="Bacterial luciferase-like"/>
    <property type="match status" value="1"/>
</dbReference>
<dbReference type="GO" id="GO:0004497">
    <property type="term" value="F:monooxygenase activity"/>
    <property type="evidence" value="ECO:0007669"/>
    <property type="project" value="UniProtKB-KW"/>
</dbReference>
<evidence type="ECO:0000256" key="1">
    <source>
        <dbReference type="ARBA" id="ARBA00023002"/>
    </source>
</evidence>
<keyword evidence="2 4" id="KW-0503">Monooxygenase</keyword>
<dbReference type="PANTHER" id="PTHR30137">
    <property type="entry name" value="LUCIFERASE-LIKE MONOOXYGENASE"/>
    <property type="match status" value="1"/>
</dbReference>
<evidence type="ECO:0000256" key="2">
    <source>
        <dbReference type="ARBA" id="ARBA00023033"/>
    </source>
</evidence>
<feature type="domain" description="Luciferase-like" evidence="3">
    <location>
        <begin position="1"/>
        <end position="303"/>
    </location>
</feature>
<protein>
    <submittedName>
        <fullName evidence="4">Flavin-dependent oxidoreductase, luciferase family (Includes alkanesulfonate monooxygenase SsuD and methylene tetrahydromethanopterin reductase)</fullName>
    </submittedName>
</protein>
<evidence type="ECO:0000313" key="4">
    <source>
        <dbReference type="EMBL" id="SCG77970.1"/>
    </source>
</evidence>
<sequence length="339" mass="37378">MRFGLLLTTQHHPGEDIQAIMHGHLEMVRHARDGGWDSVWAGQHYLQTGLAGMQPVPLLARFAAEAHGMTLGTCIQLLSLQNPVAVAEETANLDVLSGGRFVYSAGLGYRDVEYQAFGLDRSDGVRRFEENLSVVKQLWSGDPVDVDLPWCRINQVQLTLPPIQRPHPPVWIAANSDAAVRRAARVGDAWLINPHATLPTIARQHELFLHAREEAGLPAPTTTPIVREAICAPDSATAARLAAAHLGEKYKSYTGWGQDKALPRTDRDFEAPYEELARGRFVVGSPAQCLDDLGRIVERVGADHLILRVNWAGMTMADSLRTIDLLTSEVLPHLRTPRD</sequence>
<accession>A0A1C5K5B0</accession>
<dbReference type="Gene3D" id="3.20.20.30">
    <property type="entry name" value="Luciferase-like domain"/>
    <property type="match status" value="1"/>
</dbReference>
<proteinExistence type="predicted"/>
<dbReference type="EMBL" id="LT607754">
    <property type="protein sequence ID" value="SCG77970.1"/>
    <property type="molecule type" value="Genomic_DNA"/>
</dbReference>
<reference evidence="5" key="1">
    <citation type="submission" date="2016-06" db="EMBL/GenBank/DDBJ databases">
        <authorList>
            <person name="Varghese N."/>
            <person name="Submissions Spin"/>
        </authorList>
    </citation>
    <scope>NUCLEOTIDE SEQUENCE [LARGE SCALE GENOMIC DNA]</scope>
    <source>
        <strain evidence="5">DSM 43819</strain>
    </source>
</reference>
<dbReference type="AlphaFoldDB" id="A0A1C5K5B0"/>
<dbReference type="InterPro" id="IPR036661">
    <property type="entry name" value="Luciferase-like_sf"/>
</dbReference>
<dbReference type="GO" id="GO:0005829">
    <property type="term" value="C:cytosol"/>
    <property type="evidence" value="ECO:0007669"/>
    <property type="project" value="TreeGrafter"/>
</dbReference>
<keyword evidence="5" id="KW-1185">Reference proteome</keyword>